<accession>A0A699RIQ6</accession>
<gene>
    <name evidence="1" type="ORF">Tci_855812</name>
</gene>
<proteinExistence type="predicted"/>
<dbReference type="EMBL" id="BKCJ011091622">
    <property type="protein sequence ID" value="GFC83842.1"/>
    <property type="molecule type" value="Genomic_DNA"/>
</dbReference>
<dbReference type="AlphaFoldDB" id="A0A699RIQ6"/>
<comment type="caution">
    <text evidence="1">The sequence shown here is derived from an EMBL/GenBank/DDBJ whole genome shotgun (WGS) entry which is preliminary data.</text>
</comment>
<protein>
    <submittedName>
        <fullName evidence="1">Uncharacterized protein</fullName>
    </submittedName>
</protein>
<organism evidence="1">
    <name type="scientific">Tanacetum cinerariifolium</name>
    <name type="common">Dalmatian daisy</name>
    <name type="synonym">Chrysanthemum cinerariifolium</name>
    <dbReference type="NCBI Taxonomy" id="118510"/>
    <lineage>
        <taxon>Eukaryota</taxon>
        <taxon>Viridiplantae</taxon>
        <taxon>Streptophyta</taxon>
        <taxon>Embryophyta</taxon>
        <taxon>Tracheophyta</taxon>
        <taxon>Spermatophyta</taxon>
        <taxon>Magnoliopsida</taxon>
        <taxon>eudicotyledons</taxon>
        <taxon>Gunneridae</taxon>
        <taxon>Pentapetalae</taxon>
        <taxon>asterids</taxon>
        <taxon>campanulids</taxon>
        <taxon>Asterales</taxon>
        <taxon>Asteraceae</taxon>
        <taxon>Asteroideae</taxon>
        <taxon>Anthemideae</taxon>
        <taxon>Anthemidinae</taxon>
        <taxon>Tanacetum</taxon>
    </lineage>
</organism>
<name>A0A699RIQ6_TANCI</name>
<feature type="non-terminal residue" evidence="1">
    <location>
        <position position="69"/>
    </location>
</feature>
<reference evidence="1" key="1">
    <citation type="journal article" date="2019" name="Sci. Rep.">
        <title>Draft genome of Tanacetum cinerariifolium, the natural source of mosquito coil.</title>
        <authorList>
            <person name="Yamashiro T."/>
            <person name="Shiraishi A."/>
            <person name="Satake H."/>
            <person name="Nakayama K."/>
        </authorList>
    </citation>
    <scope>NUCLEOTIDE SEQUENCE</scope>
</reference>
<sequence length="69" mass="7894">MSMLLVRVHKFEQKARRKINFDKKESARFNKQTVRYYKCQQEAILPGNAEEANTTGADGEFALIGVTSE</sequence>
<evidence type="ECO:0000313" key="1">
    <source>
        <dbReference type="EMBL" id="GFC83842.1"/>
    </source>
</evidence>